<dbReference type="CDD" id="cd06268">
    <property type="entry name" value="PBP1_ABC_transporter_LIVBP-like"/>
    <property type="match status" value="1"/>
</dbReference>
<dbReference type="InterPro" id="IPR028082">
    <property type="entry name" value="Peripla_BP_I"/>
</dbReference>
<protein>
    <submittedName>
        <fullName evidence="6">ABC transporter substrate-binding protein</fullName>
    </submittedName>
</protein>
<feature type="domain" description="Leucine-binding protein" evidence="5">
    <location>
        <begin position="127"/>
        <end position="324"/>
    </location>
</feature>
<evidence type="ECO:0000256" key="2">
    <source>
        <dbReference type="ARBA" id="ARBA00022729"/>
    </source>
</evidence>
<name>A0AAW9Q7E7_9CYAN</name>
<keyword evidence="4" id="KW-1133">Transmembrane helix</keyword>
<evidence type="ECO:0000313" key="7">
    <source>
        <dbReference type="Proteomes" id="UP001333818"/>
    </source>
</evidence>
<reference evidence="6" key="1">
    <citation type="submission" date="2024-01" db="EMBL/GenBank/DDBJ databases">
        <title>Bank of Algae and Cyanobacteria of the Azores (BACA) strain genomes.</title>
        <authorList>
            <person name="Luz R."/>
            <person name="Cordeiro R."/>
            <person name="Fonseca A."/>
            <person name="Goncalves V."/>
        </authorList>
    </citation>
    <scope>NUCLEOTIDE SEQUENCE</scope>
    <source>
        <strain evidence="6">BACA0141</strain>
    </source>
</reference>
<evidence type="ECO:0000256" key="3">
    <source>
        <dbReference type="SAM" id="MobiDB-lite"/>
    </source>
</evidence>
<comment type="similarity">
    <text evidence="1">Belongs to the leucine-binding protein family.</text>
</comment>
<comment type="caution">
    <text evidence="6">The sequence shown here is derived from an EMBL/GenBank/DDBJ whole genome shotgun (WGS) entry which is preliminary data.</text>
</comment>
<dbReference type="AlphaFoldDB" id="A0AAW9Q7E7"/>
<dbReference type="Gene3D" id="3.40.50.2300">
    <property type="match status" value="1"/>
</dbReference>
<evidence type="ECO:0000256" key="4">
    <source>
        <dbReference type="SAM" id="Phobius"/>
    </source>
</evidence>
<feature type="region of interest" description="Disordered" evidence="3">
    <location>
        <begin position="39"/>
        <end position="59"/>
    </location>
</feature>
<keyword evidence="2" id="KW-0732">Signal</keyword>
<evidence type="ECO:0000256" key="1">
    <source>
        <dbReference type="ARBA" id="ARBA00010062"/>
    </source>
</evidence>
<feature type="transmembrane region" description="Helical" evidence="4">
    <location>
        <begin position="9"/>
        <end position="29"/>
    </location>
</feature>
<organism evidence="6 7">
    <name type="scientific">Tumidithrix elongata BACA0141</name>
    <dbReference type="NCBI Taxonomy" id="2716417"/>
    <lineage>
        <taxon>Bacteria</taxon>
        <taxon>Bacillati</taxon>
        <taxon>Cyanobacteriota</taxon>
        <taxon>Cyanophyceae</taxon>
        <taxon>Pseudanabaenales</taxon>
        <taxon>Pseudanabaenaceae</taxon>
        <taxon>Tumidithrix</taxon>
        <taxon>Tumidithrix elongata</taxon>
    </lineage>
</organism>
<proteinExistence type="inferred from homology"/>
<keyword evidence="7" id="KW-1185">Reference proteome</keyword>
<dbReference type="Pfam" id="PF13458">
    <property type="entry name" value="Peripla_BP_6"/>
    <property type="match status" value="1"/>
</dbReference>
<dbReference type="SUPFAM" id="SSF53822">
    <property type="entry name" value="Periplasmic binding protein-like I"/>
    <property type="match status" value="1"/>
</dbReference>
<dbReference type="InterPro" id="IPR051010">
    <property type="entry name" value="BCAA_transport"/>
</dbReference>
<gene>
    <name evidence="6" type="ORF">V2H45_20580</name>
</gene>
<keyword evidence="4" id="KW-0812">Transmembrane</keyword>
<sequence>MSKGGKETVTLLVTLLITAGIAGGGYWLFLKNSSNPSLLPSTTDRNSDPNTGSPTKIDISNRVSRGDKILIAADTNPNKQAGVQAIAAGDFPTAITKLEASLQANRNDPEAFIYLNNAKIGSKNAFTIAVSVPIGGNLNVAKEILRGVAQAQDEVNQAGGINGSPIRIVLSNDDNDPVIAKQVASEFVKDTSIVAVVGHNSSNASLAAAPIYQAGSLVMVSPTSTAKSLSGAGSYIFRTVPSIRFEADALSRYAVRTMRKNNFGVCFSSGSSSSQSVKEEFTAAVLADGGKIGRVNCDLAATDFNPTQAIAEMTNENVDALLISPDVEQLDKVKGIAAASKGKLLLLSHSTMYTFKTLQLERV</sequence>
<dbReference type="InterPro" id="IPR028081">
    <property type="entry name" value="Leu-bd"/>
</dbReference>
<accession>A0AAW9Q7E7</accession>
<evidence type="ECO:0000259" key="5">
    <source>
        <dbReference type="Pfam" id="PF13458"/>
    </source>
</evidence>
<keyword evidence="4" id="KW-0472">Membrane</keyword>
<dbReference type="Proteomes" id="UP001333818">
    <property type="component" value="Unassembled WGS sequence"/>
</dbReference>
<dbReference type="PANTHER" id="PTHR30483">
    <property type="entry name" value="LEUCINE-SPECIFIC-BINDING PROTEIN"/>
    <property type="match status" value="1"/>
</dbReference>
<evidence type="ECO:0000313" key="6">
    <source>
        <dbReference type="EMBL" id="MEE3719145.1"/>
    </source>
</evidence>
<dbReference type="RefSeq" id="WP_330485581.1">
    <property type="nucleotide sequence ID" value="NZ_JAZBJZ010000114.1"/>
</dbReference>
<dbReference type="EMBL" id="JAZBJZ010000114">
    <property type="protein sequence ID" value="MEE3719145.1"/>
    <property type="molecule type" value="Genomic_DNA"/>
</dbReference>
<dbReference type="PANTHER" id="PTHR30483:SF6">
    <property type="entry name" value="PERIPLASMIC BINDING PROTEIN OF ABC TRANSPORTER FOR NATURAL AMINO ACIDS"/>
    <property type="match status" value="1"/>
</dbReference>